<dbReference type="OrthoDB" id="851844at2759"/>
<sequence>MKGPSLSSPSRIARELADAYKHPLIDEVDITKALESIHPASSSRDKVSNERFRRLIFEVLYHLASAQLNRQISVTVNTTLSDRAYLDRLALLARSMKACLIIIECDAQDQQNAGYGVPGDIPKLSVNTKSLFSSDEVISNGRSMALPHTGSEEPLQDCPSGNVLLQSTPSQEKVPKESDRQKPINDHLHALSLSEKPRKDKLVCKSCFEFISDQNYHCEDCDEFILHKSCAEAPDQIKAIAQNCPRYLRELSPRCYDCLLETNLQGGFLPAILHHRWHEHPLNFIIMPHGFNYQYLCCTCGKLGKSISYKCYDCNYDLHINCVLLPTTVSFKSDKHRLSLVRLGDYVEYNCDICKEKGGGSYFCFLCRDCDLAAHIWCMPDLNNSTEKTLARSSKKTITRSLIH</sequence>
<dbReference type="InterPro" id="IPR004146">
    <property type="entry name" value="DC1"/>
</dbReference>
<keyword evidence="4" id="KW-1185">Reference proteome</keyword>
<keyword evidence="1" id="KW-0677">Repeat</keyword>
<dbReference type="Gene3D" id="3.40.50.300">
    <property type="entry name" value="P-loop containing nucleotide triphosphate hydrolases"/>
    <property type="match status" value="1"/>
</dbReference>
<evidence type="ECO:0000313" key="4">
    <source>
        <dbReference type="Proteomes" id="UP000657918"/>
    </source>
</evidence>
<dbReference type="Pfam" id="PF03107">
    <property type="entry name" value="C1_2"/>
    <property type="match status" value="3"/>
</dbReference>
<feature type="domain" description="DC1" evidence="2">
    <location>
        <begin position="334"/>
        <end position="379"/>
    </location>
</feature>
<dbReference type="AlphaFoldDB" id="A0A835MTQ0"/>
<proteinExistence type="predicted"/>
<evidence type="ECO:0000313" key="3">
    <source>
        <dbReference type="EMBL" id="KAF9676294.1"/>
    </source>
</evidence>
<feature type="domain" description="DC1" evidence="2">
    <location>
        <begin position="277"/>
        <end position="323"/>
    </location>
</feature>
<accession>A0A835MTQ0</accession>
<evidence type="ECO:0000256" key="1">
    <source>
        <dbReference type="ARBA" id="ARBA00022737"/>
    </source>
</evidence>
<comment type="caution">
    <text evidence="3">The sequence shown here is derived from an EMBL/GenBank/DDBJ whole genome shotgun (WGS) entry which is preliminary data.</text>
</comment>
<gene>
    <name evidence="3" type="ORF">SADUNF_Sadunf09G0123900</name>
</gene>
<name>A0A835MTQ0_9ROSI</name>
<organism evidence="3 4">
    <name type="scientific">Salix dunnii</name>
    <dbReference type="NCBI Taxonomy" id="1413687"/>
    <lineage>
        <taxon>Eukaryota</taxon>
        <taxon>Viridiplantae</taxon>
        <taxon>Streptophyta</taxon>
        <taxon>Embryophyta</taxon>
        <taxon>Tracheophyta</taxon>
        <taxon>Spermatophyta</taxon>
        <taxon>Magnoliopsida</taxon>
        <taxon>eudicotyledons</taxon>
        <taxon>Gunneridae</taxon>
        <taxon>Pentapetalae</taxon>
        <taxon>rosids</taxon>
        <taxon>fabids</taxon>
        <taxon>Malpighiales</taxon>
        <taxon>Salicaceae</taxon>
        <taxon>Saliceae</taxon>
        <taxon>Salix</taxon>
    </lineage>
</organism>
<dbReference type="PANTHER" id="PTHR46288:SF27">
    <property type="entry name" value="CYSTEINE_HISTIDINE-RICH C1 DOMAIN FAMILY PROTEIN"/>
    <property type="match status" value="1"/>
</dbReference>
<dbReference type="InterPro" id="IPR046349">
    <property type="entry name" value="C1-like_sf"/>
</dbReference>
<feature type="domain" description="DC1" evidence="2">
    <location>
        <begin position="187"/>
        <end position="231"/>
    </location>
</feature>
<dbReference type="SUPFAM" id="SSF57889">
    <property type="entry name" value="Cysteine-rich domain"/>
    <property type="match status" value="3"/>
</dbReference>
<evidence type="ECO:0000259" key="2">
    <source>
        <dbReference type="Pfam" id="PF03107"/>
    </source>
</evidence>
<dbReference type="Proteomes" id="UP000657918">
    <property type="component" value="Unassembled WGS sequence"/>
</dbReference>
<dbReference type="EMBL" id="JADGMS010000009">
    <property type="protein sequence ID" value="KAF9676294.1"/>
    <property type="molecule type" value="Genomic_DNA"/>
</dbReference>
<reference evidence="3 4" key="1">
    <citation type="submission" date="2020-10" db="EMBL/GenBank/DDBJ databases">
        <title>Plant Genome Project.</title>
        <authorList>
            <person name="Zhang R.-G."/>
        </authorList>
    </citation>
    <scope>NUCLEOTIDE SEQUENCE [LARGE SCALE GENOMIC DNA]</scope>
    <source>
        <strain evidence="3">FAFU-HL-1</strain>
        <tissue evidence="3">Leaf</tissue>
    </source>
</reference>
<protein>
    <recommendedName>
        <fullName evidence="2">DC1 domain-containing protein</fullName>
    </recommendedName>
</protein>
<dbReference type="PANTHER" id="PTHR46288">
    <property type="entry name" value="PHORBOL-ESTER/DAG-TYPE DOMAIN-CONTAINING PROTEIN"/>
    <property type="match status" value="1"/>
</dbReference>
<dbReference type="InterPro" id="IPR027417">
    <property type="entry name" value="P-loop_NTPase"/>
</dbReference>